<reference evidence="3" key="1">
    <citation type="journal article" date="2020" name="Stud. Mycol.">
        <title>101 Dothideomycetes genomes: a test case for predicting lifestyles and emergence of pathogens.</title>
        <authorList>
            <person name="Haridas S."/>
            <person name="Albert R."/>
            <person name="Binder M."/>
            <person name="Bloem J."/>
            <person name="Labutti K."/>
            <person name="Salamov A."/>
            <person name="Andreopoulos B."/>
            <person name="Baker S."/>
            <person name="Barry K."/>
            <person name="Bills G."/>
            <person name="Bluhm B."/>
            <person name="Cannon C."/>
            <person name="Castanera R."/>
            <person name="Culley D."/>
            <person name="Daum C."/>
            <person name="Ezra D."/>
            <person name="Gonzalez J."/>
            <person name="Henrissat B."/>
            <person name="Kuo A."/>
            <person name="Liang C."/>
            <person name="Lipzen A."/>
            <person name="Lutzoni F."/>
            <person name="Magnuson J."/>
            <person name="Mondo S."/>
            <person name="Nolan M."/>
            <person name="Ohm R."/>
            <person name="Pangilinan J."/>
            <person name="Park H.-J."/>
            <person name="Ramirez L."/>
            <person name="Alfaro M."/>
            <person name="Sun H."/>
            <person name="Tritt A."/>
            <person name="Yoshinaga Y."/>
            <person name="Zwiers L.-H."/>
            <person name="Turgeon B."/>
            <person name="Goodwin S."/>
            <person name="Spatafora J."/>
            <person name="Crous P."/>
            <person name="Grigoriev I."/>
        </authorList>
    </citation>
    <scope>NUCLEOTIDE SEQUENCE</scope>
    <source>
        <strain evidence="3">CBS 161.51</strain>
    </source>
</reference>
<dbReference type="InterPro" id="IPR035994">
    <property type="entry name" value="Nucleoside_phosphorylase_sf"/>
</dbReference>
<evidence type="ECO:0000313" key="4">
    <source>
        <dbReference type="Proteomes" id="UP000800038"/>
    </source>
</evidence>
<organism evidence="3 4">
    <name type="scientific">Clathrospora elynae</name>
    <dbReference type="NCBI Taxonomy" id="706981"/>
    <lineage>
        <taxon>Eukaryota</taxon>
        <taxon>Fungi</taxon>
        <taxon>Dikarya</taxon>
        <taxon>Ascomycota</taxon>
        <taxon>Pezizomycotina</taxon>
        <taxon>Dothideomycetes</taxon>
        <taxon>Pleosporomycetidae</taxon>
        <taxon>Pleosporales</taxon>
        <taxon>Diademaceae</taxon>
        <taxon>Clathrospora</taxon>
    </lineage>
</organism>
<dbReference type="Gene3D" id="3.40.50.1580">
    <property type="entry name" value="Nucleoside phosphorylase domain"/>
    <property type="match status" value="1"/>
</dbReference>
<dbReference type="SUPFAM" id="SSF53167">
    <property type="entry name" value="Purine and uridine phosphorylases"/>
    <property type="match status" value="1"/>
</dbReference>
<dbReference type="PANTHER" id="PTHR46082">
    <property type="entry name" value="ATP/GTP-BINDING PROTEIN-RELATED"/>
    <property type="match status" value="1"/>
</dbReference>
<feature type="transmembrane region" description="Helical" evidence="2">
    <location>
        <begin position="20"/>
        <end position="40"/>
    </location>
</feature>
<gene>
    <name evidence="3" type="ORF">EJ02DRAFT_459114</name>
</gene>
<keyword evidence="2" id="KW-0472">Membrane</keyword>
<accession>A0A6A5SBQ8</accession>
<evidence type="ECO:0000256" key="1">
    <source>
        <dbReference type="SAM" id="MobiDB-lite"/>
    </source>
</evidence>
<keyword evidence="2" id="KW-0812">Transmembrane</keyword>
<keyword evidence="2" id="KW-1133">Transmembrane helix</keyword>
<feature type="region of interest" description="Disordered" evidence="1">
    <location>
        <begin position="107"/>
        <end position="146"/>
    </location>
</feature>
<dbReference type="GO" id="GO:0009116">
    <property type="term" value="P:nucleoside metabolic process"/>
    <property type="evidence" value="ECO:0007669"/>
    <property type="project" value="InterPro"/>
</dbReference>
<dbReference type="PANTHER" id="PTHR46082:SF11">
    <property type="entry name" value="AAA+ ATPASE DOMAIN-CONTAINING PROTEIN-RELATED"/>
    <property type="match status" value="1"/>
</dbReference>
<dbReference type="InterPro" id="IPR053137">
    <property type="entry name" value="NLR-like"/>
</dbReference>
<sequence>MINVMRGENLPFPLVDDRGMLCMLEFNILFSLVFVTYLYFVSGWPRKQVDHRASTKTVPGAALIGICDYADSHKNKGWQNYAAATAAAYAKGLLDIIPVIDATSGAQSAEQSSPQHPANVTNMTFGNNTNGIQGRDFHGNVQVGQH</sequence>
<name>A0A6A5SBQ8_9PLEO</name>
<dbReference type="EMBL" id="ML976161">
    <property type="protein sequence ID" value="KAF1936928.1"/>
    <property type="molecule type" value="Genomic_DNA"/>
</dbReference>
<feature type="compositionally biased region" description="Polar residues" evidence="1">
    <location>
        <begin position="107"/>
        <end position="132"/>
    </location>
</feature>
<proteinExistence type="predicted"/>
<evidence type="ECO:0000256" key="2">
    <source>
        <dbReference type="SAM" id="Phobius"/>
    </source>
</evidence>
<dbReference type="Proteomes" id="UP000800038">
    <property type="component" value="Unassembled WGS sequence"/>
</dbReference>
<dbReference type="GO" id="GO:0003824">
    <property type="term" value="F:catalytic activity"/>
    <property type="evidence" value="ECO:0007669"/>
    <property type="project" value="InterPro"/>
</dbReference>
<dbReference type="OrthoDB" id="1577640at2759"/>
<dbReference type="AlphaFoldDB" id="A0A6A5SBQ8"/>
<protein>
    <submittedName>
        <fullName evidence="3">Uncharacterized protein</fullName>
    </submittedName>
</protein>
<evidence type="ECO:0000313" key="3">
    <source>
        <dbReference type="EMBL" id="KAF1936928.1"/>
    </source>
</evidence>
<keyword evidence="4" id="KW-1185">Reference proteome</keyword>